<proteinExistence type="inferred from homology"/>
<evidence type="ECO:0000313" key="15">
    <source>
        <dbReference type="Proteomes" id="UP001519294"/>
    </source>
</evidence>
<dbReference type="PANTHER" id="PTHR21262:SF31">
    <property type="entry name" value="GTP PYROPHOSPHOKINASE"/>
    <property type="match status" value="1"/>
</dbReference>
<dbReference type="InterPro" id="IPR004095">
    <property type="entry name" value="TGS"/>
</dbReference>
<evidence type="ECO:0000256" key="8">
    <source>
        <dbReference type="ARBA" id="ARBA00048244"/>
    </source>
</evidence>
<dbReference type="Gene3D" id="3.10.20.30">
    <property type="match status" value="1"/>
</dbReference>
<dbReference type="RefSeq" id="WP_029269189.1">
    <property type="nucleotide sequence ID" value="NZ_JAGIKX010000002.1"/>
</dbReference>
<dbReference type="Gene3D" id="3.30.70.260">
    <property type="match status" value="1"/>
</dbReference>
<dbReference type="SMART" id="SM00471">
    <property type="entry name" value="HDc"/>
    <property type="match status" value="1"/>
</dbReference>
<dbReference type="SUPFAM" id="SSF109604">
    <property type="entry name" value="HD-domain/PDEase-like"/>
    <property type="match status" value="1"/>
</dbReference>
<evidence type="ECO:0000256" key="7">
    <source>
        <dbReference type="ARBA" id="ARBA00033308"/>
    </source>
</evidence>
<dbReference type="Gene3D" id="1.10.3210.10">
    <property type="entry name" value="Hypothetical protein af1432"/>
    <property type="match status" value="1"/>
</dbReference>
<comment type="function">
    <text evidence="9">In eubacteria ppGpp (guanosine 3'-diphosphate 5'-diphosphate) is a mediator of the stringent response that coordinates a variety of cellular activities in response to changes in nutritional abundance.</text>
</comment>
<feature type="domain" description="TGS" evidence="13">
    <location>
        <begin position="393"/>
        <end position="454"/>
    </location>
</feature>
<dbReference type="Pfam" id="PF04607">
    <property type="entry name" value="RelA_SpoT"/>
    <property type="match status" value="1"/>
</dbReference>
<gene>
    <name evidence="14" type="ORF">J2Z81_000542</name>
</gene>
<reference evidence="14 15" key="1">
    <citation type="submission" date="2021-03" db="EMBL/GenBank/DDBJ databases">
        <title>Genomic Encyclopedia of Type Strains, Phase IV (KMG-IV): sequencing the most valuable type-strain genomes for metagenomic binning, comparative biology and taxonomic classification.</title>
        <authorList>
            <person name="Goeker M."/>
        </authorList>
    </citation>
    <scope>NUCLEOTIDE SEQUENCE [LARGE SCALE GENOMIC DNA]</scope>
    <source>
        <strain evidence="14 15">DSM 25790</strain>
    </source>
</reference>
<dbReference type="SUPFAM" id="SSF81301">
    <property type="entry name" value="Nucleotidyltransferase"/>
    <property type="match status" value="1"/>
</dbReference>
<evidence type="ECO:0000259" key="13">
    <source>
        <dbReference type="PROSITE" id="PS51880"/>
    </source>
</evidence>
<dbReference type="Pfam" id="PF13291">
    <property type="entry name" value="ACT_4"/>
    <property type="match status" value="1"/>
</dbReference>
<evidence type="ECO:0000256" key="5">
    <source>
        <dbReference type="ARBA" id="ARBA00029754"/>
    </source>
</evidence>
<dbReference type="PROSITE" id="PS51671">
    <property type="entry name" value="ACT"/>
    <property type="match status" value="1"/>
</dbReference>
<dbReference type="CDD" id="cd04876">
    <property type="entry name" value="ACT_RelA-SpoT"/>
    <property type="match status" value="1"/>
</dbReference>
<dbReference type="Gene3D" id="3.30.460.10">
    <property type="entry name" value="Beta Polymerase, domain 2"/>
    <property type="match status" value="1"/>
</dbReference>
<evidence type="ECO:0000313" key="14">
    <source>
        <dbReference type="EMBL" id="MBP2256609.1"/>
    </source>
</evidence>
<evidence type="ECO:0000256" key="1">
    <source>
        <dbReference type="ARBA" id="ARBA00004976"/>
    </source>
</evidence>
<keyword evidence="15" id="KW-1185">Reference proteome</keyword>
<comment type="pathway">
    <text evidence="1">Purine metabolism; ppGpp biosynthesis; ppGpp from GTP: step 1/2.</text>
</comment>
<dbReference type="InterPro" id="IPR007685">
    <property type="entry name" value="RelA_SpoT"/>
</dbReference>
<dbReference type="Pfam" id="PF19296">
    <property type="entry name" value="RelA_AH_RIS"/>
    <property type="match status" value="1"/>
</dbReference>
<evidence type="ECO:0000259" key="12">
    <source>
        <dbReference type="PROSITE" id="PS51831"/>
    </source>
</evidence>
<dbReference type="SMART" id="SM00954">
    <property type="entry name" value="RelA_SpoT"/>
    <property type="match status" value="1"/>
</dbReference>
<dbReference type="CDD" id="cd05399">
    <property type="entry name" value="NT_Rel-Spo_like"/>
    <property type="match status" value="1"/>
</dbReference>
<dbReference type="GO" id="GO:0008728">
    <property type="term" value="F:GTP diphosphokinase activity"/>
    <property type="evidence" value="ECO:0007669"/>
    <property type="project" value="UniProtKB-EC"/>
</dbReference>
<dbReference type="InterPro" id="IPR012675">
    <property type="entry name" value="Beta-grasp_dom_sf"/>
</dbReference>
<name>A0ABS4S6V1_9BACI</name>
<dbReference type="NCBIfam" id="TIGR00691">
    <property type="entry name" value="spoT_relA"/>
    <property type="match status" value="1"/>
</dbReference>
<dbReference type="EMBL" id="JAGIKX010000002">
    <property type="protein sequence ID" value="MBP2256609.1"/>
    <property type="molecule type" value="Genomic_DNA"/>
</dbReference>
<evidence type="ECO:0000259" key="11">
    <source>
        <dbReference type="PROSITE" id="PS51671"/>
    </source>
</evidence>
<dbReference type="PANTHER" id="PTHR21262">
    <property type="entry name" value="GUANOSINE-3',5'-BIS DIPHOSPHATE 3'-PYROPHOSPHOHYDROLASE"/>
    <property type="match status" value="1"/>
</dbReference>
<keyword evidence="14" id="KW-0808">Transferase</keyword>
<protein>
    <recommendedName>
        <fullName evidence="3">GTP pyrophosphokinase</fullName>
        <ecNumber evidence="2">2.7.6.5</ecNumber>
    </recommendedName>
    <alternativeName>
        <fullName evidence="6">(p)ppGpp synthase</fullName>
    </alternativeName>
    <alternativeName>
        <fullName evidence="5">ATP:GTP 3'-pyrophosphotransferase</fullName>
    </alternativeName>
    <alternativeName>
        <fullName evidence="7">ppGpp synthase I</fullName>
    </alternativeName>
</protein>
<dbReference type="InterPro" id="IPR012676">
    <property type="entry name" value="TGS-like"/>
</dbReference>
<evidence type="ECO:0000256" key="2">
    <source>
        <dbReference type="ARBA" id="ARBA00013251"/>
    </source>
</evidence>
<dbReference type="InterPro" id="IPR045865">
    <property type="entry name" value="ACT-like_dom_sf"/>
</dbReference>
<dbReference type="InterPro" id="IPR033655">
    <property type="entry name" value="TGS_RelA/SpoT"/>
</dbReference>
<dbReference type="InterPro" id="IPR003607">
    <property type="entry name" value="HD/PDEase_dom"/>
</dbReference>
<organism evidence="14 15">
    <name type="scientific">Virgibacillus alimentarius</name>
    <dbReference type="NCBI Taxonomy" id="698769"/>
    <lineage>
        <taxon>Bacteria</taxon>
        <taxon>Bacillati</taxon>
        <taxon>Bacillota</taxon>
        <taxon>Bacilli</taxon>
        <taxon>Bacillales</taxon>
        <taxon>Bacillaceae</taxon>
        <taxon>Virgibacillus</taxon>
    </lineage>
</organism>
<comment type="catalytic activity">
    <reaction evidence="8">
        <text>GTP + ATP = guanosine 3'-diphosphate 5'-triphosphate + AMP</text>
        <dbReference type="Rhea" id="RHEA:22088"/>
        <dbReference type="ChEBI" id="CHEBI:30616"/>
        <dbReference type="ChEBI" id="CHEBI:37565"/>
        <dbReference type="ChEBI" id="CHEBI:142410"/>
        <dbReference type="ChEBI" id="CHEBI:456215"/>
        <dbReference type="EC" id="2.7.6.5"/>
    </reaction>
</comment>
<evidence type="ECO:0000256" key="10">
    <source>
        <dbReference type="SAM" id="Coils"/>
    </source>
</evidence>
<feature type="coiled-coil region" evidence="10">
    <location>
        <begin position="548"/>
        <end position="575"/>
    </location>
</feature>
<dbReference type="CDD" id="cd00077">
    <property type="entry name" value="HDc"/>
    <property type="match status" value="1"/>
</dbReference>
<dbReference type="InterPro" id="IPR043519">
    <property type="entry name" value="NT_sf"/>
</dbReference>
<dbReference type="SUPFAM" id="SSF55021">
    <property type="entry name" value="ACT-like"/>
    <property type="match status" value="1"/>
</dbReference>
<dbReference type="InterPro" id="IPR045600">
    <property type="entry name" value="RelA/SpoT_AH_RIS"/>
</dbReference>
<comment type="caution">
    <text evidence="14">The sequence shown here is derived from an EMBL/GenBank/DDBJ whole genome shotgun (WGS) entry which is preliminary data.</text>
</comment>
<dbReference type="CDD" id="cd01668">
    <property type="entry name" value="TGS_RSH"/>
    <property type="match status" value="1"/>
</dbReference>
<evidence type="ECO:0000256" key="3">
    <source>
        <dbReference type="ARBA" id="ARBA00019852"/>
    </source>
</evidence>
<keyword evidence="4" id="KW-0342">GTP-binding</keyword>
<dbReference type="SUPFAM" id="SSF81271">
    <property type="entry name" value="TGS-like"/>
    <property type="match status" value="1"/>
</dbReference>
<feature type="domain" description="ACT" evidence="11">
    <location>
        <begin position="659"/>
        <end position="733"/>
    </location>
</feature>
<evidence type="ECO:0000256" key="9">
    <source>
        <dbReference type="RuleBase" id="RU003847"/>
    </source>
</evidence>
<dbReference type="PROSITE" id="PS51880">
    <property type="entry name" value="TGS"/>
    <property type="match status" value="1"/>
</dbReference>
<dbReference type="InterPro" id="IPR006674">
    <property type="entry name" value="HD_domain"/>
</dbReference>
<accession>A0ABS4S6V1</accession>
<sequence length="733" mass="84898">MAKDDILTIEDVIGKATRYLPDDDIAFIRSAYNYAKQAHKDQYRKSGEAYIIHPIQVAGILVELEMDPETIAGGFLHDVIEDTNISFESIETEFNHEVAMLVDGVTKLGKIKYKSKEALQAENHRKMFVAMAKDIRVILIKLADRLHNMRTLKHLPPEKQRRISNETLEIFAPLAHRLGISTIKWELEDTALRYLNPQQYYRIVQLMKQKREQRESYIKDVMDDLKDQFKEVNIDADLSGRPKHLYSIYRKMAKQNKQFNEIYDLLAVRIIVNSIKDCYAVLGIIHTCWKPMPGRFKDYIAMPKPNLYQSLHTTVIGPKGDPLEVQIRTKEMHEIAEYGIAAHWAYKEGKQLSKDKQSFEEKLTWFREILEWQNETHDAEEFMESLKVDLFSDMVYVFTPKGDVIELPSGSVPLDFAYKIHTEIGNQTIGAKVNGKMEPLDYKLKNGDIIEVMTSKHSYGPSQDWLKITQTSQAKSKIKQFFKKQRRDENIVKGKEIVDKEIRALNIEPKEALIPENMKRVYEKFNFTNEDDMYAAVGYQGITGALIATRLTDKIRQTRQQEQNLEKTIEEVKSESKDKKLPKKNAGVNVEGIDNVLVRLSRCCNPVPGDKIVGYITKGRGVSVHRADCPNMQTEEAKQRHLDVKWENEQTTTKQYHVDLEISGYDRRGLLNEVLQAMNEMKTNMTFVTGKSDRNKMAVIQITILIHNTKHLRKIVERIKRIKDVYTVTRTLQ</sequence>
<dbReference type="InterPro" id="IPR002912">
    <property type="entry name" value="ACT_dom"/>
</dbReference>
<dbReference type="Pfam" id="PF02824">
    <property type="entry name" value="TGS"/>
    <property type="match status" value="1"/>
</dbReference>
<evidence type="ECO:0000256" key="4">
    <source>
        <dbReference type="ARBA" id="ARBA00023134"/>
    </source>
</evidence>
<feature type="domain" description="HD" evidence="12">
    <location>
        <begin position="50"/>
        <end position="149"/>
    </location>
</feature>
<keyword evidence="10" id="KW-0175">Coiled coil</keyword>
<evidence type="ECO:0000256" key="6">
    <source>
        <dbReference type="ARBA" id="ARBA00032407"/>
    </source>
</evidence>
<dbReference type="PROSITE" id="PS51831">
    <property type="entry name" value="HD"/>
    <property type="match status" value="1"/>
</dbReference>
<dbReference type="Proteomes" id="UP001519294">
    <property type="component" value="Unassembled WGS sequence"/>
</dbReference>
<keyword evidence="4" id="KW-0547">Nucleotide-binding</keyword>
<dbReference type="InterPro" id="IPR004811">
    <property type="entry name" value="RelA/Spo_fam"/>
</dbReference>
<dbReference type="Pfam" id="PF13328">
    <property type="entry name" value="HD_4"/>
    <property type="match status" value="1"/>
</dbReference>
<comment type="similarity">
    <text evidence="9">Belongs to the relA/spoT family.</text>
</comment>
<dbReference type="EC" id="2.7.6.5" evidence="2"/>